<organism evidence="6 7">
    <name type="scientific">Boothiomyces macroporosus</name>
    <dbReference type="NCBI Taxonomy" id="261099"/>
    <lineage>
        <taxon>Eukaryota</taxon>
        <taxon>Fungi</taxon>
        <taxon>Fungi incertae sedis</taxon>
        <taxon>Chytridiomycota</taxon>
        <taxon>Chytridiomycota incertae sedis</taxon>
        <taxon>Chytridiomycetes</taxon>
        <taxon>Rhizophydiales</taxon>
        <taxon>Terramycetaceae</taxon>
        <taxon>Boothiomyces</taxon>
    </lineage>
</organism>
<evidence type="ECO:0000313" key="7">
    <source>
        <dbReference type="Proteomes" id="UP001210925"/>
    </source>
</evidence>
<keyword evidence="2" id="KW-0236">DNA replication inhibitor</keyword>
<name>A0AAD5UK02_9FUNG</name>
<evidence type="ECO:0000313" key="6">
    <source>
        <dbReference type="EMBL" id="KAJ3259583.1"/>
    </source>
</evidence>
<evidence type="ECO:0000256" key="2">
    <source>
        <dbReference type="ARBA" id="ARBA00022880"/>
    </source>
</evidence>
<protein>
    <submittedName>
        <fullName evidence="6">Topoisomerase 1-associated factor 1</fullName>
    </submittedName>
</protein>
<dbReference type="EMBL" id="JADGKB010000017">
    <property type="protein sequence ID" value="KAJ3259583.1"/>
    <property type="molecule type" value="Genomic_DNA"/>
</dbReference>
<accession>A0AAD5UK02</accession>
<keyword evidence="3" id="KW-0539">Nucleus</keyword>
<proteinExistence type="predicted"/>
<keyword evidence="4" id="KW-0131">Cell cycle</keyword>
<comment type="caution">
    <text evidence="6">The sequence shown here is derived from an EMBL/GenBank/DDBJ whole genome shotgun (WGS) entry which is preliminary data.</text>
</comment>
<dbReference type="AlphaFoldDB" id="A0AAD5UK02"/>
<evidence type="ECO:0000256" key="3">
    <source>
        <dbReference type="ARBA" id="ARBA00023242"/>
    </source>
</evidence>
<dbReference type="Pfam" id="PF04821">
    <property type="entry name" value="TIMELESS"/>
    <property type="match status" value="1"/>
</dbReference>
<evidence type="ECO:0000256" key="4">
    <source>
        <dbReference type="ARBA" id="ARBA00023306"/>
    </source>
</evidence>
<keyword evidence="7" id="KW-1185">Reference proteome</keyword>
<dbReference type="GO" id="GO:0031298">
    <property type="term" value="C:replication fork protection complex"/>
    <property type="evidence" value="ECO:0007669"/>
    <property type="project" value="TreeGrafter"/>
</dbReference>
<reference evidence="6" key="1">
    <citation type="submission" date="2020-05" db="EMBL/GenBank/DDBJ databases">
        <title>Phylogenomic resolution of chytrid fungi.</title>
        <authorList>
            <person name="Stajich J.E."/>
            <person name="Amses K."/>
            <person name="Simmons R."/>
            <person name="Seto K."/>
            <person name="Myers J."/>
            <person name="Bonds A."/>
            <person name="Quandt C.A."/>
            <person name="Barry K."/>
            <person name="Liu P."/>
            <person name="Grigoriev I."/>
            <person name="Longcore J.E."/>
            <person name="James T.Y."/>
        </authorList>
    </citation>
    <scope>NUCLEOTIDE SEQUENCE</scope>
    <source>
        <strain evidence="6">PLAUS21</strain>
    </source>
</reference>
<dbReference type="InterPro" id="IPR044998">
    <property type="entry name" value="Timeless"/>
</dbReference>
<comment type="subcellular location">
    <subcellularLocation>
        <location evidence="1">Nucleus</location>
    </subcellularLocation>
</comment>
<dbReference type="GO" id="GO:0043111">
    <property type="term" value="P:replication fork arrest"/>
    <property type="evidence" value="ECO:0007669"/>
    <property type="project" value="TreeGrafter"/>
</dbReference>
<dbReference type="GO" id="GO:0006281">
    <property type="term" value="P:DNA repair"/>
    <property type="evidence" value="ECO:0007669"/>
    <property type="project" value="TreeGrafter"/>
</dbReference>
<dbReference type="GO" id="GO:0003677">
    <property type="term" value="F:DNA binding"/>
    <property type="evidence" value="ECO:0007669"/>
    <property type="project" value="TreeGrafter"/>
</dbReference>
<dbReference type="GO" id="GO:0000076">
    <property type="term" value="P:DNA replication checkpoint signaling"/>
    <property type="evidence" value="ECO:0007669"/>
    <property type="project" value="TreeGrafter"/>
</dbReference>
<sequence length="819" mass="94559">MDENEGTKNAHFLLGKWNIMTSDLIPLFLHSAADPDITKENMRISLGSLDVMVSLTMPLKERDNTFNQFYMTYKGGFLKTGFWKAVLNVIVHLLSTPQHKRDELHKQKLLLPITLIRNILAIDDIQESTAMSNNQYVKSKLQEELVEKLNQEGVIEFIMSLGGSLTDFEYRSLNTLTLEIFHHIFYGRNIDDFFQTSGTAKSNLQDMLKKEKLSRKVIVNLGKRQTRDTPDLEQVHTTAVPTQIGLTLDKTKKPNTRSTKYEFDNVIEKPFVLNSSVVTHKEILFNFYENCFNVVMASVKRDFDIDSTSVIDEDYRHYFSVLGFMLAYFLELPNNERSFENIAGVINYPTVYLIFKKLDTYRSEKNWKDLQTTLVAFRNMLLVIDIMYKSNLNDLIDLSVQLLSNLFYEQGNIHLLVLVETIHTVFDLLKNNFRNGIVIRRKIDRPAGDDGNDSDDEAFQQVSSERVMSVSQFENLFGYESVIATYIALLEYYEVLSEKYIKYILEMLQCISSTDQCDKEALLYQAHTFHLFNRISHSPLSKASKFTELVAFINLITSAAIKRLSENPTLVLELFFSKTRSDCIRIMNNQFETEDFDEYLNEIAGDTEEKITEKYSVPATDKGELLQQIRSLSELIRKNPRGKLLIMRLVMHDDLDDFAVNRESGILVSNFIWESAAPYDAEEFLTKESVQYLMSLLGFTKFEDTWMFPKEIELETIENLENLSLFSKTTKLGKGIKRTANALENSVDSSTNIPLEKSPLKQIAEPITEIFSSDKVEMPVDWEEDGDDFQQSELENSKKKRARIIEVIFSSFQFSDEDD</sequence>
<dbReference type="Proteomes" id="UP001210925">
    <property type="component" value="Unassembled WGS sequence"/>
</dbReference>
<dbReference type="PANTHER" id="PTHR22940">
    <property type="entry name" value="TIMEOUT/TIMELESS-2"/>
    <property type="match status" value="1"/>
</dbReference>
<gene>
    <name evidence="6" type="primary">TOF1</name>
    <name evidence="6" type="ORF">HK103_002137</name>
</gene>
<feature type="domain" description="Timeless N-terminal" evidence="5">
    <location>
        <begin position="2"/>
        <end position="218"/>
    </location>
</feature>
<evidence type="ECO:0000256" key="1">
    <source>
        <dbReference type="ARBA" id="ARBA00004123"/>
    </source>
</evidence>
<dbReference type="InterPro" id="IPR006906">
    <property type="entry name" value="Timeless_N"/>
</dbReference>
<dbReference type="PANTHER" id="PTHR22940:SF4">
    <property type="entry name" value="PROTEIN TIMELESS HOMOLOG"/>
    <property type="match status" value="1"/>
</dbReference>
<evidence type="ECO:0000259" key="5">
    <source>
        <dbReference type="Pfam" id="PF04821"/>
    </source>
</evidence>